<keyword evidence="1" id="KW-0614">Plasmid</keyword>
<sequence length="263" mass="30794">MTNINSISTFRLTHYKKIFNCPTDHDALKYYYWNQAISAEIYILLHNIEICLRNKIHEVLSNDASQQQSLNFAWFDRLYLLKPDPQNPHKTIDTVLGSAIKKVKRDLIQKSKPPHPHNIICNLEFGKWKYVLLTKTYKDPRGRSGSAIDWNSLFPLVFPQFANHNKRNRNMILERLTEISKLRNRVAHLEPVWKFEAKVFNNSVIPAPVDETTALDRLNKEINWAIVFLGWICQDTHAHYINTNSYRRLHNLCTKSGLDSLVL</sequence>
<name>A0A0C4Y4J5_ACIBA</name>
<dbReference type="PATRIC" id="fig|470.1342.peg.3875"/>
<organism evidence="1">
    <name type="scientific">Acinetobacter baumannii</name>
    <dbReference type="NCBI Taxonomy" id="470"/>
    <lineage>
        <taxon>Bacteria</taxon>
        <taxon>Pseudomonadati</taxon>
        <taxon>Pseudomonadota</taxon>
        <taxon>Gammaproteobacteria</taxon>
        <taxon>Moraxellales</taxon>
        <taxon>Moraxellaceae</taxon>
        <taxon>Acinetobacter</taxon>
        <taxon>Acinetobacter calcoaceticus/baumannii complex</taxon>
    </lineage>
</organism>
<evidence type="ECO:0000313" key="1">
    <source>
        <dbReference type="EMBL" id="AJF79880.1"/>
    </source>
</evidence>
<gene>
    <name evidence="1" type="ORF">NG19_0044</name>
</gene>
<dbReference type="InterPro" id="IPR011664">
    <property type="entry name" value="Abi_system_AbiD/AbiF-like"/>
</dbReference>
<geneLocation type="plasmid" evidence="1">
    <name>pAZJ221</name>
</geneLocation>
<dbReference type="RefSeq" id="WP_000181847.1">
    <property type="nucleotide sequence ID" value="NZ_CP018144.1"/>
</dbReference>
<dbReference type="AlphaFoldDB" id="A0A0C4Y4J5"/>
<reference evidence="1" key="2">
    <citation type="journal article" date="2015" name="Antimicrob. Agents Chemother.">
        <title>Dissemination of blaOXA-23 in Acinetobacter spp. in China: Main Roles of Conjugative Plasmid pAZJ221 and Transposon Tn2009.</title>
        <authorList>
            <person name="Liu L.L."/>
            <person name="Ji S.J."/>
            <person name="Ruan Z."/>
            <person name="Fu Y."/>
            <person name="Fu Y.Q."/>
            <person name="Wang Y.F."/>
            <person name="Yu Y.S."/>
        </authorList>
    </citation>
    <scope>NUCLEOTIDE SEQUENCE</scope>
    <source>
        <strain evidence="1">A221</strain>
        <plasmid evidence="1">pAZJ221</plasmid>
    </source>
</reference>
<dbReference type="Pfam" id="PF07751">
    <property type="entry name" value="Abi_2"/>
    <property type="match status" value="1"/>
</dbReference>
<proteinExistence type="predicted"/>
<reference evidence="1" key="1">
    <citation type="submission" date="2014-10" db="EMBL/GenBank/DDBJ databases">
        <authorList>
            <person name="Liu L."/>
            <person name="Ji S."/>
            <person name="Ruan Z."/>
            <person name="Fu Y."/>
            <person name="Fu Y."/>
            <person name="Wang Y."/>
            <person name="Yu Y."/>
        </authorList>
    </citation>
    <scope>NUCLEOTIDE SEQUENCE</scope>
    <source>
        <strain evidence="1">A221</strain>
        <plasmid evidence="1">pAZJ221</plasmid>
    </source>
</reference>
<protein>
    <submittedName>
        <fullName evidence="1">Abi-like protein</fullName>
    </submittedName>
</protein>
<accession>A0A0C4Y4J5</accession>
<dbReference type="EMBL" id="KM922672">
    <property type="protein sequence ID" value="AJF79880.1"/>
    <property type="molecule type" value="Genomic_DNA"/>
</dbReference>